<protein>
    <submittedName>
        <fullName evidence="1">Uncharacterized protein</fullName>
    </submittedName>
</protein>
<dbReference type="Proteomes" id="UP001060085">
    <property type="component" value="Linkage Group LG04"/>
</dbReference>
<organism evidence="1 2">
    <name type="scientific">Catharanthus roseus</name>
    <name type="common">Madagascar periwinkle</name>
    <name type="synonym">Vinca rosea</name>
    <dbReference type="NCBI Taxonomy" id="4058"/>
    <lineage>
        <taxon>Eukaryota</taxon>
        <taxon>Viridiplantae</taxon>
        <taxon>Streptophyta</taxon>
        <taxon>Embryophyta</taxon>
        <taxon>Tracheophyta</taxon>
        <taxon>Spermatophyta</taxon>
        <taxon>Magnoliopsida</taxon>
        <taxon>eudicotyledons</taxon>
        <taxon>Gunneridae</taxon>
        <taxon>Pentapetalae</taxon>
        <taxon>asterids</taxon>
        <taxon>lamiids</taxon>
        <taxon>Gentianales</taxon>
        <taxon>Apocynaceae</taxon>
        <taxon>Rauvolfioideae</taxon>
        <taxon>Vinceae</taxon>
        <taxon>Catharanthinae</taxon>
        <taxon>Catharanthus</taxon>
    </lineage>
</organism>
<keyword evidence="2" id="KW-1185">Reference proteome</keyword>
<dbReference type="EMBL" id="CM044704">
    <property type="protein sequence ID" value="KAI5667755.1"/>
    <property type="molecule type" value="Genomic_DNA"/>
</dbReference>
<accession>A0ACC0B542</accession>
<reference evidence="2" key="1">
    <citation type="journal article" date="2023" name="Nat. Plants">
        <title>Single-cell RNA sequencing provides a high-resolution roadmap for understanding the multicellular compartmentation of specialized metabolism.</title>
        <authorList>
            <person name="Sun S."/>
            <person name="Shen X."/>
            <person name="Li Y."/>
            <person name="Li Y."/>
            <person name="Wang S."/>
            <person name="Li R."/>
            <person name="Zhang H."/>
            <person name="Shen G."/>
            <person name="Guo B."/>
            <person name="Wei J."/>
            <person name="Xu J."/>
            <person name="St-Pierre B."/>
            <person name="Chen S."/>
            <person name="Sun C."/>
        </authorList>
    </citation>
    <scope>NUCLEOTIDE SEQUENCE [LARGE SCALE GENOMIC DNA]</scope>
</reference>
<evidence type="ECO:0000313" key="2">
    <source>
        <dbReference type="Proteomes" id="UP001060085"/>
    </source>
</evidence>
<name>A0ACC0B542_CATRO</name>
<evidence type="ECO:0000313" key="1">
    <source>
        <dbReference type="EMBL" id="KAI5667755.1"/>
    </source>
</evidence>
<sequence length="233" mass="27343">MEAIRRQGIAYSKLAIARSLKLFLDEYDFLEFNLVSSTSYSRYFSYSCYEVVKFLFCDVMGQRDQSLFNNVLHQDINLDKTYLLLVQDLFHAILVSILHDVDSWNNCDSLGVANHHTFSFLENDSYVFDGSLFSLLGDHCVKFQEKIVEHFQYVLTSLDTYVKNLVEQILVDKPLMVVNGLLEHLWHGLKLLFVEISLKTLFERAFGFKFFLCIIRSSYFRRSLKPKWVLILK</sequence>
<proteinExistence type="predicted"/>
<gene>
    <name evidence="1" type="ORF">M9H77_17608</name>
</gene>
<comment type="caution">
    <text evidence="1">The sequence shown here is derived from an EMBL/GenBank/DDBJ whole genome shotgun (WGS) entry which is preliminary data.</text>
</comment>